<evidence type="ECO:0000313" key="2">
    <source>
        <dbReference type="EMBL" id="ABX42229.1"/>
    </source>
</evidence>
<dbReference type="Proteomes" id="UP000000370">
    <property type="component" value="Chromosome"/>
</dbReference>
<dbReference type="eggNOG" id="ENOG503158D">
    <property type="taxonomic scope" value="Bacteria"/>
</dbReference>
<sequence length="331" mass="36591" precursor="true">MKTKRILSMCLAVCILFTLTGCQLAKEDAGETNNGDRLIGVFVTKKYLDLFDMEGYLNDNISKLSGGGEIILDGNDSKYQGRLYATLKTRTLTEEKTGEIMNTKEFIFDNVDGSSYFAAKIPATEDEDSYITSGSGEGISDRHSAYNYGDEENSTTLEGTIYLSPSYAGNTCYINPVFQSVDGSVYATAEHGGFMVDGMIGEGAVYTTTLNETKTITENGKSKVASFSIKISLVVMLAPEKIAIMQMNHDSVIVSRNEYSPGELPDTLNMEMATAYLIVETYKHDLGGNLVVTRSTYDRNNESIDTFYCRDDGICVKKWTQLNWSKSNFIH</sequence>
<feature type="signal peptide" evidence="1">
    <location>
        <begin position="1"/>
        <end position="25"/>
    </location>
</feature>
<dbReference type="KEGG" id="cpy:Cphy_1860"/>
<reference evidence="3" key="1">
    <citation type="submission" date="2007-11" db="EMBL/GenBank/DDBJ databases">
        <title>Complete genome sequence of Clostridium phytofermentans ISDg.</title>
        <authorList>
            <person name="Leschine S.B."/>
            <person name="Warnick T.A."/>
            <person name="Blanchard J.L."/>
            <person name="Schnell D.J."/>
            <person name="Petit E.L."/>
            <person name="LaTouf W.G."/>
            <person name="Copeland A."/>
            <person name="Lucas S."/>
            <person name="Lapidus A."/>
            <person name="Barry K."/>
            <person name="Glavina del Rio T."/>
            <person name="Dalin E."/>
            <person name="Tice H."/>
            <person name="Pitluck S."/>
            <person name="Kiss H."/>
            <person name="Brettin T."/>
            <person name="Bruce D."/>
            <person name="Detter J.C."/>
            <person name="Han C."/>
            <person name="Kuske C."/>
            <person name="Schmutz J."/>
            <person name="Larimer F."/>
            <person name="Land M."/>
            <person name="Hauser L."/>
            <person name="Kyrpides N."/>
            <person name="Kim E.A."/>
            <person name="Richardson P."/>
        </authorList>
    </citation>
    <scope>NUCLEOTIDE SEQUENCE [LARGE SCALE GENOMIC DNA]</scope>
    <source>
        <strain evidence="3">ATCC 700394 / DSM 18823 / ISDg</strain>
    </source>
</reference>
<feature type="chain" id="PRO_5002740297" description="Lipoprotein" evidence="1">
    <location>
        <begin position="26"/>
        <end position="331"/>
    </location>
</feature>
<evidence type="ECO:0008006" key="4">
    <source>
        <dbReference type="Google" id="ProtNLM"/>
    </source>
</evidence>
<evidence type="ECO:0000313" key="3">
    <source>
        <dbReference type="Proteomes" id="UP000000370"/>
    </source>
</evidence>
<dbReference type="EMBL" id="CP000885">
    <property type="protein sequence ID" value="ABX42229.1"/>
    <property type="molecule type" value="Genomic_DNA"/>
</dbReference>
<dbReference type="OrthoDB" id="2052621at2"/>
<dbReference type="STRING" id="357809.Cphy_1860"/>
<dbReference type="PROSITE" id="PS51257">
    <property type="entry name" value="PROKAR_LIPOPROTEIN"/>
    <property type="match status" value="1"/>
</dbReference>
<dbReference type="AlphaFoldDB" id="A9KT18"/>
<dbReference type="HOGENOM" id="CLU_801188_0_0_9"/>
<evidence type="ECO:0000256" key="1">
    <source>
        <dbReference type="SAM" id="SignalP"/>
    </source>
</evidence>
<keyword evidence="1" id="KW-0732">Signal</keyword>
<proteinExistence type="predicted"/>
<name>A9KT18_LACP7</name>
<organism evidence="2 3">
    <name type="scientific">Lachnoclostridium phytofermentans (strain ATCC 700394 / DSM 18823 / ISDg)</name>
    <name type="common">Clostridium phytofermentans</name>
    <dbReference type="NCBI Taxonomy" id="357809"/>
    <lineage>
        <taxon>Bacteria</taxon>
        <taxon>Bacillati</taxon>
        <taxon>Bacillota</taxon>
        <taxon>Clostridia</taxon>
        <taxon>Lachnospirales</taxon>
        <taxon>Lachnospiraceae</taxon>
    </lineage>
</organism>
<accession>A9KT18</accession>
<keyword evidence="3" id="KW-1185">Reference proteome</keyword>
<protein>
    <recommendedName>
        <fullName evidence="4">Lipoprotein</fullName>
    </recommendedName>
</protein>
<gene>
    <name evidence="2" type="ordered locus">Cphy_1860</name>
</gene>
<dbReference type="RefSeq" id="WP_012199883.1">
    <property type="nucleotide sequence ID" value="NC_010001.1"/>
</dbReference>